<dbReference type="SUPFAM" id="SSF48403">
    <property type="entry name" value="Ankyrin repeat"/>
    <property type="match status" value="1"/>
</dbReference>
<protein>
    <submittedName>
        <fullName evidence="3">Uncharacterized protein</fullName>
    </submittedName>
</protein>
<reference evidence="3" key="1">
    <citation type="submission" date="2023-08" db="EMBL/GenBank/DDBJ databases">
        <authorList>
            <person name="Audoor S."/>
            <person name="Bilcke G."/>
        </authorList>
    </citation>
    <scope>NUCLEOTIDE SEQUENCE</scope>
</reference>
<gene>
    <name evidence="3" type="ORF">CYCCA115_LOCUS3847</name>
</gene>
<proteinExistence type="predicted"/>
<keyword evidence="4" id="KW-1185">Reference proteome</keyword>
<organism evidence="3 4">
    <name type="scientific">Cylindrotheca closterium</name>
    <dbReference type="NCBI Taxonomy" id="2856"/>
    <lineage>
        <taxon>Eukaryota</taxon>
        <taxon>Sar</taxon>
        <taxon>Stramenopiles</taxon>
        <taxon>Ochrophyta</taxon>
        <taxon>Bacillariophyta</taxon>
        <taxon>Bacillariophyceae</taxon>
        <taxon>Bacillariophycidae</taxon>
        <taxon>Bacillariales</taxon>
        <taxon>Bacillariaceae</taxon>
        <taxon>Cylindrotheca</taxon>
    </lineage>
</organism>
<dbReference type="PANTHER" id="PTHR24153">
    <property type="entry name" value="ESPIN"/>
    <property type="match status" value="1"/>
</dbReference>
<dbReference type="InterPro" id="IPR036770">
    <property type="entry name" value="Ankyrin_rpt-contain_sf"/>
</dbReference>
<comment type="caution">
    <text evidence="3">The sequence shown here is derived from an EMBL/GenBank/DDBJ whole genome shotgun (WGS) entry which is preliminary data.</text>
</comment>
<dbReference type="EMBL" id="CAKOGP040000335">
    <property type="protein sequence ID" value="CAJ1934507.1"/>
    <property type="molecule type" value="Genomic_DNA"/>
</dbReference>
<dbReference type="AlphaFoldDB" id="A0AAD2CIZ4"/>
<dbReference type="Gene3D" id="1.25.40.20">
    <property type="entry name" value="Ankyrin repeat-containing domain"/>
    <property type="match status" value="1"/>
</dbReference>
<keyword evidence="2" id="KW-0040">ANK repeat</keyword>
<accession>A0AAD2CIZ4</accession>
<dbReference type="GO" id="GO:0051015">
    <property type="term" value="F:actin filament binding"/>
    <property type="evidence" value="ECO:0007669"/>
    <property type="project" value="TreeGrafter"/>
</dbReference>
<keyword evidence="1" id="KW-0677">Repeat</keyword>
<dbReference type="Proteomes" id="UP001295423">
    <property type="component" value="Unassembled WGS sequence"/>
</dbReference>
<evidence type="ECO:0000313" key="4">
    <source>
        <dbReference type="Proteomes" id="UP001295423"/>
    </source>
</evidence>
<dbReference type="GO" id="GO:0005737">
    <property type="term" value="C:cytoplasm"/>
    <property type="evidence" value="ECO:0007669"/>
    <property type="project" value="TreeGrafter"/>
</dbReference>
<evidence type="ECO:0000313" key="3">
    <source>
        <dbReference type="EMBL" id="CAJ1934507.1"/>
    </source>
</evidence>
<evidence type="ECO:0000256" key="1">
    <source>
        <dbReference type="ARBA" id="ARBA00022737"/>
    </source>
</evidence>
<dbReference type="GO" id="GO:0051017">
    <property type="term" value="P:actin filament bundle assembly"/>
    <property type="evidence" value="ECO:0007669"/>
    <property type="project" value="TreeGrafter"/>
</dbReference>
<dbReference type="InterPro" id="IPR052420">
    <property type="entry name" value="Espin/Espin-like"/>
</dbReference>
<evidence type="ECO:0000256" key="2">
    <source>
        <dbReference type="ARBA" id="ARBA00023043"/>
    </source>
</evidence>
<name>A0AAD2CIZ4_9STRA</name>
<sequence>MSTMQIESLTIQNNRKCPQSIIWDAALAMDWNLVKEECSKCPLNARYIDGETLLHLAIRNNAPLGAITEIVDAYPNSVRRSSRANRDLPLHIACKKQASVEILKVLTSKDPTTALSENKLGRKPIKILWEKAGAETPEFWSKVMVLLSAVARSRRRRSGVQWDGEEKFLLHAAVSLGARSCPNVILRSLLRDRSGKLEASQYDCSNRLPLHIAVCQTSLSNETSRKYKPKEKSAISLLLEAHPKGAYEQILNRYPLHVALSNGHCWSEGVSDLFRAAPEVLSRPDPVTKLYPFQLAAIPSGDTSPDLDTVFCLLRSRPDLLV</sequence>
<dbReference type="PANTHER" id="PTHR24153:SF8">
    <property type="entry name" value="FORKED, ISOFORM F"/>
    <property type="match status" value="1"/>
</dbReference>